<evidence type="ECO:0000313" key="1">
    <source>
        <dbReference type="EMBL" id="MBM6705336.1"/>
    </source>
</evidence>
<comment type="caution">
    <text evidence="1">The sequence shown here is derived from an EMBL/GenBank/DDBJ whole genome shotgun (WGS) entry which is preliminary data.</text>
</comment>
<dbReference type="Proteomes" id="UP000715095">
    <property type="component" value="Unassembled WGS sequence"/>
</dbReference>
<name>A0ABS2DVG1_9BURK</name>
<feature type="non-terminal residue" evidence="1">
    <location>
        <position position="1"/>
    </location>
</feature>
<keyword evidence="2" id="KW-1185">Reference proteome</keyword>
<proteinExistence type="predicted"/>
<protein>
    <submittedName>
        <fullName evidence="1">Uncharacterized protein</fullName>
    </submittedName>
</protein>
<organism evidence="1 2">
    <name type="scientific">Sutterella massiliensis</name>
    <dbReference type="NCBI Taxonomy" id="1816689"/>
    <lineage>
        <taxon>Bacteria</taxon>
        <taxon>Pseudomonadati</taxon>
        <taxon>Pseudomonadota</taxon>
        <taxon>Betaproteobacteria</taxon>
        <taxon>Burkholderiales</taxon>
        <taxon>Sutterellaceae</taxon>
        <taxon>Sutterella</taxon>
    </lineage>
</organism>
<dbReference type="EMBL" id="JACJJC010000352">
    <property type="protein sequence ID" value="MBM6705336.1"/>
    <property type="molecule type" value="Genomic_DNA"/>
</dbReference>
<gene>
    <name evidence="1" type="ORF">H6A60_12765</name>
</gene>
<accession>A0ABS2DVG1</accession>
<sequence length="83" mass="9450">DEEGVLTRFLVWHLSESLLQVEIQRSDDTVCSLVVDRENFIEMFLKAYCEFGAKGGWGRFGDGLDSGPCCSWPIEFELKQSID</sequence>
<evidence type="ECO:0000313" key="2">
    <source>
        <dbReference type="Proteomes" id="UP000715095"/>
    </source>
</evidence>
<dbReference type="RefSeq" id="WP_205105260.1">
    <property type="nucleotide sequence ID" value="NZ_JACJJC010000352.1"/>
</dbReference>
<reference evidence="1 2" key="1">
    <citation type="journal article" date="2021" name="Sci. Rep.">
        <title>The distribution of antibiotic resistance genes in chicken gut microbiota commensals.</title>
        <authorList>
            <person name="Juricova H."/>
            <person name="Matiasovicova J."/>
            <person name="Kubasova T."/>
            <person name="Cejkova D."/>
            <person name="Rychlik I."/>
        </authorList>
    </citation>
    <scope>NUCLEOTIDE SEQUENCE [LARGE SCALE GENOMIC DNA]</scope>
    <source>
        <strain evidence="1 2">An829</strain>
    </source>
</reference>